<dbReference type="RefSeq" id="WP_137338223.1">
    <property type="nucleotide sequence ID" value="NZ_SZVO01000001.1"/>
</dbReference>
<keyword evidence="15" id="KW-1185">Reference proteome</keyword>
<keyword evidence="4" id="KW-1003">Cell membrane</keyword>
<proteinExistence type="predicted"/>
<evidence type="ECO:0000256" key="5">
    <source>
        <dbReference type="ARBA" id="ARBA00022553"/>
    </source>
</evidence>
<dbReference type="SMART" id="SM00387">
    <property type="entry name" value="HATPase_c"/>
    <property type="match status" value="1"/>
</dbReference>
<evidence type="ECO:0000256" key="2">
    <source>
        <dbReference type="ARBA" id="ARBA00004236"/>
    </source>
</evidence>
<evidence type="ECO:0000256" key="1">
    <source>
        <dbReference type="ARBA" id="ARBA00000085"/>
    </source>
</evidence>
<dbReference type="SUPFAM" id="SSF47384">
    <property type="entry name" value="Homodimeric domain of signal transducing histidine kinase"/>
    <property type="match status" value="1"/>
</dbReference>
<dbReference type="InterPro" id="IPR050351">
    <property type="entry name" value="BphY/WalK/GraS-like"/>
</dbReference>
<dbReference type="Gene3D" id="3.30.565.10">
    <property type="entry name" value="Histidine kinase-like ATPase, C-terminal domain"/>
    <property type="match status" value="1"/>
</dbReference>
<dbReference type="GO" id="GO:0016036">
    <property type="term" value="P:cellular response to phosphate starvation"/>
    <property type="evidence" value="ECO:0007669"/>
    <property type="project" value="TreeGrafter"/>
</dbReference>
<dbReference type="GO" id="GO:0000155">
    <property type="term" value="F:phosphorelay sensor kinase activity"/>
    <property type="evidence" value="ECO:0007669"/>
    <property type="project" value="InterPro"/>
</dbReference>
<keyword evidence="9" id="KW-0067">ATP-binding</keyword>
<dbReference type="AlphaFoldDB" id="A0A4V6BJH2"/>
<name>A0A4V6BJH2_9BACT</name>
<dbReference type="SMART" id="SM00388">
    <property type="entry name" value="HisKA"/>
    <property type="match status" value="1"/>
</dbReference>
<dbReference type="InterPro" id="IPR004358">
    <property type="entry name" value="Sig_transdc_His_kin-like_C"/>
</dbReference>
<organism evidence="14 15">
    <name type="scientific">Dyadobacter frigoris</name>
    <dbReference type="NCBI Taxonomy" id="2576211"/>
    <lineage>
        <taxon>Bacteria</taxon>
        <taxon>Pseudomonadati</taxon>
        <taxon>Bacteroidota</taxon>
        <taxon>Cytophagia</taxon>
        <taxon>Cytophagales</taxon>
        <taxon>Spirosomataceae</taxon>
        <taxon>Dyadobacter</taxon>
    </lineage>
</organism>
<dbReference type="InterPro" id="IPR036097">
    <property type="entry name" value="HisK_dim/P_sf"/>
</dbReference>
<dbReference type="EC" id="2.7.13.3" evidence="3"/>
<evidence type="ECO:0000259" key="13">
    <source>
        <dbReference type="PROSITE" id="PS50109"/>
    </source>
</evidence>
<evidence type="ECO:0000256" key="12">
    <source>
        <dbReference type="SAM" id="Phobius"/>
    </source>
</evidence>
<dbReference type="SUPFAM" id="SSF55874">
    <property type="entry name" value="ATPase domain of HSP90 chaperone/DNA topoisomerase II/histidine kinase"/>
    <property type="match status" value="1"/>
</dbReference>
<evidence type="ECO:0000256" key="10">
    <source>
        <dbReference type="ARBA" id="ARBA00023012"/>
    </source>
</evidence>
<feature type="transmembrane region" description="Helical" evidence="12">
    <location>
        <begin position="341"/>
        <end position="363"/>
    </location>
</feature>
<evidence type="ECO:0000313" key="15">
    <source>
        <dbReference type="Proteomes" id="UP000304900"/>
    </source>
</evidence>
<dbReference type="PROSITE" id="PS50109">
    <property type="entry name" value="HIS_KIN"/>
    <property type="match status" value="1"/>
</dbReference>
<dbReference type="CDD" id="cd00082">
    <property type="entry name" value="HisKA"/>
    <property type="match status" value="1"/>
</dbReference>
<keyword evidence="8 14" id="KW-0418">Kinase</keyword>
<evidence type="ECO:0000256" key="6">
    <source>
        <dbReference type="ARBA" id="ARBA00022679"/>
    </source>
</evidence>
<keyword evidence="12" id="KW-1133">Transmembrane helix</keyword>
<comment type="subcellular location">
    <subcellularLocation>
        <location evidence="2">Cell membrane</location>
    </subcellularLocation>
</comment>
<dbReference type="Gene3D" id="1.10.287.130">
    <property type="match status" value="1"/>
</dbReference>
<evidence type="ECO:0000256" key="4">
    <source>
        <dbReference type="ARBA" id="ARBA00022475"/>
    </source>
</evidence>
<dbReference type="GO" id="GO:0005886">
    <property type="term" value="C:plasma membrane"/>
    <property type="evidence" value="ECO:0007669"/>
    <property type="project" value="UniProtKB-SubCell"/>
</dbReference>
<keyword evidence="12" id="KW-0812">Transmembrane</keyword>
<feature type="domain" description="Histidine kinase" evidence="13">
    <location>
        <begin position="382"/>
        <end position="604"/>
    </location>
</feature>
<keyword evidence="10" id="KW-0902">Two-component regulatory system</keyword>
<dbReference type="EMBL" id="SZVO01000001">
    <property type="protein sequence ID" value="TKT93933.1"/>
    <property type="molecule type" value="Genomic_DNA"/>
</dbReference>
<accession>A0A4V6BJH2</accession>
<dbReference type="InterPro" id="IPR003594">
    <property type="entry name" value="HATPase_dom"/>
</dbReference>
<dbReference type="CDD" id="cd00075">
    <property type="entry name" value="HATPase"/>
    <property type="match status" value="1"/>
</dbReference>
<dbReference type="Pfam" id="PF02518">
    <property type="entry name" value="HATPase_c"/>
    <property type="match status" value="1"/>
</dbReference>
<gene>
    <name evidence="14" type="ORF">FDK13_01605</name>
</gene>
<comment type="caution">
    <text evidence="14">The sequence shown here is derived from an EMBL/GenBank/DDBJ whole genome shotgun (WGS) entry which is preliminary data.</text>
</comment>
<dbReference type="Pfam" id="PF00512">
    <property type="entry name" value="HisKA"/>
    <property type="match status" value="1"/>
</dbReference>
<evidence type="ECO:0000313" key="14">
    <source>
        <dbReference type="EMBL" id="TKT93933.1"/>
    </source>
</evidence>
<keyword evidence="5" id="KW-0597">Phosphoprotein</keyword>
<dbReference type="FunFam" id="3.30.565.10:FF:000023">
    <property type="entry name" value="PAS domain-containing sensor histidine kinase"/>
    <property type="match status" value="1"/>
</dbReference>
<feature type="transmembrane region" description="Helical" evidence="12">
    <location>
        <begin position="7"/>
        <end position="28"/>
    </location>
</feature>
<dbReference type="PRINTS" id="PR00344">
    <property type="entry name" value="BCTRLSENSOR"/>
</dbReference>
<dbReference type="InterPro" id="IPR003661">
    <property type="entry name" value="HisK_dim/P_dom"/>
</dbReference>
<dbReference type="InterPro" id="IPR005467">
    <property type="entry name" value="His_kinase_dom"/>
</dbReference>
<keyword evidence="6" id="KW-0808">Transferase</keyword>
<dbReference type="PANTHER" id="PTHR45453:SF1">
    <property type="entry name" value="PHOSPHATE REGULON SENSOR PROTEIN PHOR"/>
    <property type="match status" value="1"/>
</dbReference>
<dbReference type="OrthoDB" id="1933776at2"/>
<sequence length="607" mass="69123">MTKRKIQIIIGLMCLALIGLIGFQWYWIREAIAIRNEQFNQKVAESVQEVVHRLEKQEMMYLLQQRIETEQQKDKLNRITQLREMPVKKNGSKQDKKHVSAVLPQPNVQVFIGPNGDEIHYQFFSEAVPSDVLSPNFRVTLDHQQQIIEEFFQAQRFGAEGMDEFMRRRLEEEKKLGSAFQEAFPAQKTGGKSQSQEVDNSVNSQILYRKEKPTLEKSPQLAGTKPLINGKVRDLDRADLLREVMKDLMYTKRPIQERVNRFLLDTLLRKELVENGITLSYEFAVQGNTNNGLVFSTASLKSSEWEQRSYKASLFPNETLQGNNLLYVFFPDQQKYILSNMGVMFGGSGILIVVIMACFYMAVSTILHQKKLSDIKNDFINNMTHEFKTPISTIALAADMAQENSMSPGTAASPRMTRYLGIIREENKRLGTHVEKVLQMALLDKGHVKLKRSEANIHDLIEKVLNSQSVQIEQKAGEIDLEFEAINEIISCDELHISNVLNNLIDNAIKYSPEKLHLKVRTENENNGITIAITDHGLGMSKEQMLRIFDTFYRVPTGNVHDVKGFGLGLSYVKKMVEAHEGTVNVHSRPGHGSTFIIWLPVAPAEA</sequence>
<comment type="catalytic activity">
    <reaction evidence="1">
        <text>ATP + protein L-histidine = ADP + protein N-phospho-L-histidine.</text>
        <dbReference type="EC" id="2.7.13.3"/>
    </reaction>
</comment>
<evidence type="ECO:0000256" key="11">
    <source>
        <dbReference type="ARBA" id="ARBA00023136"/>
    </source>
</evidence>
<reference evidence="14 15" key="1">
    <citation type="submission" date="2019-05" db="EMBL/GenBank/DDBJ databases">
        <title>Dyadobacter AR-3-8 sp. nov., isolated from arctic soil.</title>
        <authorList>
            <person name="Chaudhary D.K."/>
        </authorList>
    </citation>
    <scope>NUCLEOTIDE SEQUENCE [LARGE SCALE GENOMIC DNA]</scope>
    <source>
        <strain evidence="14 15">AR-3-8</strain>
    </source>
</reference>
<protein>
    <recommendedName>
        <fullName evidence="3">histidine kinase</fullName>
        <ecNumber evidence="3">2.7.13.3</ecNumber>
    </recommendedName>
</protein>
<keyword evidence="7" id="KW-0547">Nucleotide-binding</keyword>
<evidence type="ECO:0000256" key="3">
    <source>
        <dbReference type="ARBA" id="ARBA00012438"/>
    </source>
</evidence>
<dbReference type="GO" id="GO:0004721">
    <property type="term" value="F:phosphoprotein phosphatase activity"/>
    <property type="evidence" value="ECO:0007669"/>
    <property type="project" value="TreeGrafter"/>
</dbReference>
<evidence type="ECO:0000256" key="7">
    <source>
        <dbReference type="ARBA" id="ARBA00022741"/>
    </source>
</evidence>
<dbReference type="PANTHER" id="PTHR45453">
    <property type="entry name" value="PHOSPHATE REGULON SENSOR PROTEIN PHOR"/>
    <property type="match status" value="1"/>
</dbReference>
<dbReference type="Proteomes" id="UP000304900">
    <property type="component" value="Unassembled WGS sequence"/>
</dbReference>
<dbReference type="GO" id="GO:0005524">
    <property type="term" value="F:ATP binding"/>
    <property type="evidence" value="ECO:0007669"/>
    <property type="project" value="UniProtKB-KW"/>
</dbReference>
<evidence type="ECO:0000256" key="8">
    <source>
        <dbReference type="ARBA" id="ARBA00022777"/>
    </source>
</evidence>
<keyword evidence="11 12" id="KW-0472">Membrane</keyword>
<evidence type="ECO:0000256" key="9">
    <source>
        <dbReference type="ARBA" id="ARBA00022840"/>
    </source>
</evidence>
<dbReference type="InterPro" id="IPR036890">
    <property type="entry name" value="HATPase_C_sf"/>
</dbReference>